<keyword evidence="4" id="KW-1185">Reference proteome</keyword>
<evidence type="ECO:0000313" key="3">
    <source>
        <dbReference type="EMBL" id="WAQ87343.1"/>
    </source>
</evidence>
<sequence length="622" mass="71591">MKWDNSFFLGFVLLIIASTAKATDQFQYPVRKHLDLSTELSLKLNSNDDFIHPKHTDGYIKSREYDFMSLSTQSTSSGRGKALKTNEESKVFSPEDAAGTSARRPESSFLYRSLTNSDAESQMASNLQIRKRPSRPAILQSASQRLWDTNVATTRLDDQPKSQPDGWFLKSAERASTQSRVEPLRPEEISTAQDLLSKVGQHHETSSVPHHSLIPEPEIQAVRKSFNLRNNAPFETIESYQPTSSQFKAMPAIIKPVAQYPRPATGVTPRMNTNPWEVLSRLQPPGHLRMSQSHLISNIQDDILVRFPKSQQLELSNNTPEILTDLERAGINLGNMEEEVESSMYLKTHSQKSTTANVARLNFDMDIFKIDDQIKIPPSIQEDNISHLRNKLKKLLKPVEGDFSEADQLKTAASILRQHHEGASAGVISRRIEMFMYSMDTWYKYWKQAANIDIKNWDRHDFFFGIANVGPVFLVYVEILIAILPTKKSQQLEEILDYQKEMANAMKLLEEFRNYFQDPHSVKNVGEIWKSKRFAAEVFSCKKRQRSAGMLVWHMIELWMEREQKTLWLTFKNKDGYQLTNHLKRFVNNIFFYGIKGLTEQAQNIIRKQSIQTLRQVNKLFS</sequence>
<feature type="chain" id="PRO_5046015493" evidence="2">
    <location>
        <begin position="23"/>
        <end position="622"/>
    </location>
</feature>
<feature type="region of interest" description="Disordered" evidence="1">
    <location>
        <begin position="155"/>
        <end position="183"/>
    </location>
</feature>
<name>A0ABY7CSL9_9BASI</name>
<gene>
    <name evidence="3" type="ORF">PtA15_8A247</name>
</gene>
<reference evidence="3" key="1">
    <citation type="submission" date="2022-10" db="EMBL/GenBank/DDBJ databases">
        <title>Puccinia triticina Genome sequencing and assembly.</title>
        <authorList>
            <person name="Li C."/>
        </authorList>
    </citation>
    <scope>NUCLEOTIDE SEQUENCE</scope>
    <source>
        <strain evidence="3">Pt15</strain>
    </source>
</reference>
<evidence type="ECO:0000256" key="2">
    <source>
        <dbReference type="SAM" id="SignalP"/>
    </source>
</evidence>
<accession>A0ABY7CSL9</accession>
<dbReference type="GeneID" id="77812551"/>
<feature type="signal peptide" evidence="2">
    <location>
        <begin position="1"/>
        <end position="22"/>
    </location>
</feature>
<feature type="region of interest" description="Disordered" evidence="1">
    <location>
        <begin position="71"/>
        <end position="107"/>
    </location>
</feature>
<dbReference type="RefSeq" id="XP_053022898.1">
    <property type="nucleotide sequence ID" value="XM_053171656.1"/>
</dbReference>
<evidence type="ECO:0000313" key="4">
    <source>
        <dbReference type="Proteomes" id="UP001164743"/>
    </source>
</evidence>
<dbReference type="EMBL" id="CP110428">
    <property type="protein sequence ID" value="WAQ87343.1"/>
    <property type="molecule type" value="Genomic_DNA"/>
</dbReference>
<keyword evidence="2" id="KW-0732">Signal</keyword>
<evidence type="ECO:0000256" key="1">
    <source>
        <dbReference type="SAM" id="MobiDB-lite"/>
    </source>
</evidence>
<protein>
    <submittedName>
        <fullName evidence="3">Uncharacterized protein</fullName>
    </submittedName>
</protein>
<proteinExistence type="predicted"/>
<dbReference type="Proteomes" id="UP001164743">
    <property type="component" value="Chromosome 8A"/>
</dbReference>
<organism evidence="3 4">
    <name type="scientific">Puccinia triticina</name>
    <dbReference type="NCBI Taxonomy" id="208348"/>
    <lineage>
        <taxon>Eukaryota</taxon>
        <taxon>Fungi</taxon>
        <taxon>Dikarya</taxon>
        <taxon>Basidiomycota</taxon>
        <taxon>Pucciniomycotina</taxon>
        <taxon>Pucciniomycetes</taxon>
        <taxon>Pucciniales</taxon>
        <taxon>Pucciniaceae</taxon>
        <taxon>Puccinia</taxon>
    </lineage>
</organism>